<name>A0A2P2LX54_RHIMU</name>
<evidence type="ECO:0000259" key="2">
    <source>
        <dbReference type="Pfam" id="PF13259"/>
    </source>
</evidence>
<dbReference type="AlphaFoldDB" id="A0A2P2LX54"/>
<keyword evidence="1" id="KW-0732">Signal</keyword>
<dbReference type="PANTHER" id="PTHR33373">
    <property type="entry name" value="OS07G0479600 PROTEIN"/>
    <property type="match status" value="1"/>
</dbReference>
<feature type="chain" id="PRO_5015191740" evidence="1">
    <location>
        <begin position="25"/>
        <end position="185"/>
    </location>
</feature>
<dbReference type="EMBL" id="GGEC01042069">
    <property type="protein sequence ID" value="MBX22553.1"/>
    <property type="molecule type" value="Transcribed_RNA"/>
</dbReference>
<protein>
    <submittedName>
        <fullName evidence="3">Uncharacterized protein LOC107404641</fullName>
    </submittedName>
</protein>
<proteinExistence type="predicted"/>
<dbReference type="InterPro" id="IPR025124">
    <property type="entry name" value="Gag1-like_clamp"/>
</dbReference>
<sequence length="185" mass="20092">MVKMYGSVSTWIHQFLACMGGCFGCCSKLAPIIAVDEPSKGLGIQGQVVKKPSMSDDFWSTTTSACDLDHSAIQSQRSVSSISVSNQNIGGGGTVGVSSNADFANHGLLLWNQSRLQWTGNKMPGNRAHQRWDHRLSWNAPYENLLGMTNGFARPIPLSVSVEMQSGVILGFLCGPVRERKFKVD</sequence>
<organism evidence="3">
    <name type="scientific">Rhizophora mucronata</name>
    <name type="common">Asiatic mangrove</name>
    <dbReference type="NCBI Taxonomy" id="61149"/>
    <lineage>
        <taxon>Eukaryota</taxon>
        <taxon>Viridiplantae</taxon>
        <taxon>Streptophyta</taxon>
        <taxon>Embryophyta</taxon>
        <taxon>Tracheophyta</taxon>
        <taxon>Spermatophyta</taxon>
        <taxon>Magnoliopsida</taxon>
        <taxon>eudicotyledons</taxon>
        <taxon>Gunneridae</taxon>
        <taxon>Pentapetalae</taxon>
        <taxon>rosids</taxon>
        <taxon>fabids</taxon>
        <taxon>Malpighiales</taxon>
        <taxon>Rhizophoraceae</taxon>
        <taxon>Rhizophora</taxon>
    </lineage>
</organism>
<dbReference type="Pfam" id="PF13259">
    <property type="entry name" value="clamp_Gag1-like"/>
    <property type="match status" value="1"/>
</dbReference>
<evidence type="ECO:0000313" key="3">
    <source>
        <dbReference type="EMBL" id="MBX22553.1"/>
    </source>
</evidence>
<evidence type="ECO:0000256" key="1">
    <source>
        <dbReference type="SAM" id="SignalP"/>
    </source>
</evidence>
<dbReference type="PANTHER" id="PTHR33373:SF13">
    <property type="entry name" value="DUF4050 DOMAIN-CONTAINING PROTEIN"/>
    <property type="match status" value="1"/>
</dbReference>
<feature type="signal peptide" evidence="1">
    <location>
        <begin position="1"/>
        <end position="24"/>
    </location>
</feature>
<feature type="domain" description="Gag1-like clamp" evidence="2">
    <location>
        <begin position="65"/>
        <end position="160"/>
    </location>
</feature>
<reference evidence="3" key="1">
    <citation type="submission" date="2018-02" db="EMBL/GenBank/DDBJ databases">
        <title>Rhizophora mucronata_Transcriptome.</title>
        <authorList>
            <person name="Meera S.P."/>
            <person name="Sreeshan A."/>
            <person name="Augustine A."/>
        </authorList>
    </citation>
    <scope>NUCLEOTIDE SEQUENCE</scope>
    <source>
        <tissue evidence="3">Leaf</tissue>
    </source>
</reference>
<accession>A0A2P2LX54</accession>